<keyword evidence="2" id="KW-1185">Reference proteome</keyword>
<dbReference type="Proteomes" id="UP000824120">
    <property type="component" value="Chromosome 1"/>
</dbReference>
<protein>
    <submittedName>
        <fullName evidence="1">Uncharacterized protein</fullName>
    </submittedName>
</protein>
<name>A0A9J6B1B8_SOLCO</name>
<evidence type="ECO:0000313" key="2">
    <source>
        <dbReference type="Proteomes" id="UP000824120"/>
    </source>
</evidence>
<organism evidence="1 2">
    <name type="scientific">Solanum commersonii</name>
    <name type="common">Commerson's wild potato</name>
    <name type="synonym">Commerson's nightshade</name>
    <dbReference type="NCBI Taxonomy" id="4109"/>
    <lineage>
        <taxon>Eukaryota</taxon>
        <taxon>Viridiplantae</taxon>
        <taxon>Streptophyta</taxon>
        <taxon>Embryophyta</taxon>
        <taxon>Tracheophyta</taxon>
        <taxon>Spermatophyta</taxon>
        <taxon>Magnoliopsida</taxon>
        <taxon>eudicotyledons</taxon>
        <taxon>Gunneridae</taxon>
        <taxon>Pentapetalae</taxon>
        <taxon>asterids</taxon>
        <taxon>lamiids</taxon>
        <taxon>Solanales</taxon>
        <taxon>Solanaceae</taxon>
        <taxon>Solanoideae</taxon>
        <taxon>Solaneae</taxon>
        <taxon>Solanum</taxon>
    </lineage>
</organism>
<proteinExistence type="predicted"/>
<sequence>MGRRNEVGDSNTNEIVVNCTNEKNVSYSYEIHESFANYSFIIVQAKYHPTFARICIQYFFDRKSTINSTFGPTICEKCTINSTLVPQYVSSQRIDGIII</sequence>
<comment type="caution">
    <text evidence="1">The sequence shown here is derived from an EMBL/GenBank/DDBJ whole genome shotgun (WGS) entry which is preliminary data.</text>
</comment>
<gene>
    <name evidence="1" type="ORF">H5410_002177</name>
</gene>
<dbReference type="AlphaFoldDB" id="A0A9J6B1B8"/>
<accession>A0A9J6B1B8</accession>
<dbReference type="EMBL" id="JACXVP010000001">
    <property type="protein sequence ID" value="KAG5630460.1"/>
    <property type="molecule type" value="Genomic_DNA"/>
</dbReference>
<evidence type="ECO:0000313" key="1">
    <source>
        <dbReference type="EMBL" id="KAG5630460.1"/>
    </source>
</evidence>
<reference evidence="1 2" key="1">
    <citation type="submission" date="2020-09" db="EMBL/GenBank/DDBJ databases">
        <title>De no assembly of potato wild relative species, Solanum commersonii.</title>
        <authorList>
            <person name="Cho K."/>
        </authorList>
    </citation>
    <scope>NUCLEOTIDE SEQUENCE [LARGE SCALE GENOMIC DNA]</scope>
    <source>
        <strain evidence="1">LZ3.2</strain>
        <tissue evidence="1">Leaf</tissue>
    </source>
</reference>